<evidence type="ECO:0000313" key="3">
    <source>
        <dbReference type="EMBL" id="MBT0663110.1"/>
    </source>
</evidence>
<dbReference type="RefSeq" id="WP_214169880.1">
    <property type="nucleotide sequence ID" value="NZ_JAHCVJ010000001.1"/>
</dbReference>
<comment type="caution">
    <text evidence="3">The sequence shown here is derived from an EMBL/GenBank/DDBJ whole genome shotgun (WGS) entry which is preliminary data.</text>
</comment>
<protein>
    <submittedName>
        <fullName evidence="3">PD-(D/E)XK nuclease family protein</fullName>
    </submittedName>
</protein>
<name>A0AAW4L0U1_9BACT</name>
<reference evidence="3 4" key="1">
    <citation type="submission" date="2021-05" db="EMBL/GenBank/DDBJ databases">
        <title>The draft genome of Geobacter pelophilus DSM 12255.</title>
        <authorList>
            <person name="Xu Z."/>
            <person name="Masuda Y."/>
            <person name="Itoh H."/>
            <person name="Senoo K."/>
        </authorList>
    </citation>
    <scope>NUCLEOTIDE SEQUENCE [LARGE SCALE GENOMIC DNA]</scope>
    <source>
        <strain evidence="3 4">DSM 12255</strain>
    </source>
</reference>
<feature type="coiled-coil region" evidence="1">
    <location>
        <begin position="229"/>
        <end position="256"/>
    </location>
</feature>
<sequence length="324" mass="36010">MSKLAAFLGRAIPTHQKKQSSHLGDRTVYVGASDIAGCPRKAALGKQFPSDYDIKTLLRFSRGHAAQAMYAEFFKTGGALFEEEVEVKHPQFPELRCHIDYLFYANRQTKRLHIVEMKSTDGIPDEPYASWVDQLHVQMGLLQLTLDPEVEIGGSILVVDLNAGTYREFNSYTPNKLVFNQLMEKGQHILAATRGECAPRTEPGILCGYCPFRTGCPSHAVGLDLPQEILEAGRKYLELNEQKKALESRLDILKNDILTFADGAFKGASDGILINVTSVAESVMIDSFKLKRNYPDIYDQVTKPKAGFVKLEIKPFTPLAAQAA</sequence>
<evidence type="ECO:0000256" key="1">
    <source>
        <dbReference type="SAM" id="Coils"/>
    </source>
</evidence>
<evidence type="ECO:0000313" key="4">
    <source>
        <dbReference type="Proteomes" id="UP000811899"/>
    </source>
</evidence>
<keyword evidence="4" id="KW-1185">Reference proteome</keyword>
<dbReference type="InterPro" id="IPR038726">
    <property type="entry name" value="PDDEXK_AddAB-type"/>
</dbReference>
<keyword evidence="1" id="KW-0175">Coiled coil</keyword>
<feature type="domain" description="PD-(D/E)XK endonuclease-like" evidence="2">
    <location>
        <begin position="79"/>
        <end position="217"/>
    </location>
</feature>
<gene>
    <name evidence="3" type="ORF">KI809_02250</name>
</gene>
<dbReference type="EMBL" id="JAHCVJ010000001">
    <property type="protein sequence ID" value="MBT0663110.1"/>
    <property type="molecule type" value="Genomic_DNA"/>
</dbReference>
<dbReference type="InterPro" id="IPR011604">
    <property type="entry name" value="PDDEXK-like_dom_sf"/>
</dbReference>
<accession>A0AAW4L0U1</accession>
<dbReference type="AlphaFoldDB" id="A0AAW4L0U1"/>
<organism evidence="3 4">
    <name type="scientific">Geoanaerobacter pelophilus</name>
    <dbReference type="NCBI Taxonomy" id="60036"/>
    <lineage>
        <taxon>Bacteria</taxon>
        <taxon>Pseudomonadati</taxon>
        <taxon>Thermodesulfobacteriota</taxon>
        <taxon>Desulfuromonadia</taxon>
        <taxon>Geobacterales</taxon>
        <taxon>Geobacteraceae</taxon>
        <taxon>Geoanaerobacter</taxon>
    </lineage>
</organism>
<dbReference type="Pfam" id="PF12705">
    <property type="entry name" value="PDDEXK_1"/>
    <property type="match status" value="1"/>
</dbReference>
<dbReference type="Proteomes" id="UP000811899">
    <property type="component" value="Unassembled WGS sequence"/>
</dbReference>
<evidence type="ECO:0000259" key="2">
    <source>
        <dbReference type="Pfam" id="PF12705"/>
    </source>
</evidence>
<dbReference type="Gene3D" id="3.90.320.10">
    <property type="match status" value="1"/>
</dbReference>
<proteinExistence type="predicted"/>